<keyword evidence="1" id="KW-1133">Transmembrane helix</keyword>
<keyword evidence="1" id="KW-0472">Membrane</keyword>
<feature type="transmembrane region" description="Helical" evidence="1">
    <location>
        <begin position="6"/>
        <end position="25"/>
    </location>
</feature>
<dbReference type="Proteomes" id="UP000452141">
    <property type="component" value="Unassembled WGS sequence"/>
</dbReference>
<evidence type="ECO:0000313" key="3">
    <source>
        <dbReference type="Proteomes" id="UP000452141"/>
    </source>
</evidence>
<protein>
    <submittedName>
        <fullName evidence="2">Uncharacterized protein</fullName>
    </submittedName>
</protein>
<organism evidence="2 3">
    <name type="scientific">Lactobacillus equicursoris</name>
    <dbReference type="NCBI Taxonomy" id="420645"/>
    <lineage>
        <taxon>Bacteria</taxon>
        <taxon>Bacillati</taxon>
        <taxon>Bacillota</taxon>
        <taxon>Bacilli</taxon>
        <taxon>Lactobacillales</taxon>
        <taxon>Lactobacillaceae</taxon>
        <taxon>Lactobacillus</taxon>
    </lineage>
</organism>
<keyword evidence="1" id="KW-0812">Transmembrane</keyword>
<accession>A0A844FQ21</accession>
<feature type="transmembrane region" description="Helical" evidence="1">
    <location>
        <begin position="37"/>
        <end position="56"/>
    </location>
</feature>
<evidence type="ECO:0000256" key="1">
    <source>
        <dbReference type="SAM" id="Phobius"/>
    </source>
</evidence>
<dbReference type="AlphaFoldDB" id="A0A844FQ21"/>
<gene>
    <name evidence="2" type="ORF">FYJ61_07670</name>
</gene>
<name>A0A844FQ21_9LACO</name>
<dbReference type="EMBL" id="VUMW01000024">
    <property type="protein sequence ID" value="MST80325.1"/>
    <property type="molecule type" value="Genomic_DNA"/>
</dbReference>
<proteinExistence type="predicted"/>
<comment type="caution">
    <text evidence="2">The sequence shown here is derived from an EMBL/GenBank/DDBJ whole genome shotgun (WGS) entry which is preliminary data.</text>
</comment>
<reference evidence="2 3" key="1">
    <citation type="submission" date="2019-08" db="EMBL/GenBank/DDBJ databases">
        <title>In-depth cultivation of the pig gut microbiome towards novel bacterial diversity and tailored functional studies.</title>
        <authorList>
            <person name="Wylensek D."/>
            <person name="Hitch T.C.A."/>
            <person name="Clavel T."/>
        </authorList>
    </citation>
    <scope>NUCLEOTIDE SEQUENCE [LARGE SCALE GENOMIC DNA]</scope>
    <source>
        <strain evidence="2 3">WCA-470BD-2E</strain>
    </source>
</reference>
<sequence length="59" mass="6413">MSTLDYFFTIIVIFIVAAAVIMTIAARAGHRRTARNIGIAGAVIIIIAFCGMNYFITSM</sequence>
<dbReference type="RefSeq" id="WP_009557430.1">
    <property type="nucleotide sequence ID" value="NZ_JAQYAR010000109.1"/>
</dbReference>
<evidence type="ECO:0000313" key="2">
    <source>
        <dbReference type="EMBL" id="MST80325.1"/>
    </source>
</evidence>